<dbReference type="EMBL" id="JBHLTS010000001">
    <property type="protein sequence ID" value="MFC0512587.1"/>
    <property type="molecule type" value="Genomic_DNA"/>
</dbReference>
<dbReference type="InterPro" id="IPR000073">
    <property type="entry name" value="AB_hydrolase_1"/>
</dbReference>
<dbReference type="Pfam" id="PF00561">
    <property type="entry name" value="Abhydrolase_1"/>
    <property type="match status" value="1"/>
</dbReference>
<dbReference type="PANTHER" id="PTHR43433">
    <property type="entry name" value="HYDROLASE, ALPHA/BETA FOLD FAMILY PROTEIN"/>
    <property type="match status" value="1"/>
</dbReference>
<proteinExistence type="predicted"/>
<dbReference type="Proteomes" id="UP001589828">
    <property type="component" value="Unassembled WGS sequence"/>
</dbReference>
<keyword evidence="4" id="KW-1185">Reference proteome</keyword>
<feature type="chain" id="PRO_5047145067" evidence="1">
    <location>
        <begin position="27"/>
        <end position="319"/>
    </location>
</feature>
<name>A0ABV6KYN5_9SPHI</name>
<evidence type="ECO:0000313" key="4">
    <source>
        <dbReference type="Proteomes" id="UP001589828"/>
    </source>
</evidence>
<evidence type="ECO:0000259" key="2">
    <source>
        <dbReference type="Pfam" id="PF00561"/>
    </source>
</evidence>
<dbReference type="SUPFAM" id="SSF53474">
    <property type="entry name" value="alpha/beta-Hydrolases"/>
    <property type="match status" value="1"/>
</dbReference>
<sequence>MKNRRIIKLMKSAVAVVLLALGIVFVSCKNDNTITNTPAGGSKDYHQTAETKFITADGNKIAYRILGNKAGTPLVLLSPLGNAMDDWDPAITNGLAQKYKVIIFDLPGVGTSSGATPDNIPDMAKESVSFIKGLGYNKVNLLGFSMGSFISQQIALTEPALVNKIILTGTGPKGSEGLSDLPKFLAASANLTPEQVFLASFFASSATSQSAGKSAYERVQERQVNRDAPISPEGFTNEVKAVLGWAQPNTGALTELKSVTQPVLIVQGQEDALVPVVNAINMSKSLPNARLIVYPDAAHAAFFQYHDDFVKNALEFLGK</sequence>
<feature type="domain" description="AB hydrolase-1" evidence="2">
    <location>
        <begin position="73"/>
        <end position="303"/>
    </location>
</feature>
<evidence type="ECO:0000313" key="3">
    <source>
        <dbReference type="EMBL" id="MFC0512587.1"/>
    </source>
</evidence>
<dbReference type="InterPro" id="IPR050471">
    <property type="entry name" value="AB_hydrolase"/>
</dbReference>
<keyword evidence="3" id="KW-0378">Hydrolase</keyword>
<dbReference type="RefSeq" id="WP_377020466.1">
    <property type="nucleotide sequence ID" value="NZ_JBHLTS010000001.1"/>
</dbReference>
<evidence type="ECO:0000256" key="1">
    <source>
        <dbReference type="SAM" id="SignalP"/>
    </source>
</evidence>
<comment type="caution">
    <text evidence="3">The sequence shown here is derived from an EMBL/GenBank/DDBJ whole genome shotgun (WGS) entry which is preliminary data.</text>
</comment>
<dbReference type="PANTHER" id="PTHR43433:SF5">
    <property type="entry name" value="AB HYDROLASE-1 DOMAIN-CONTAINING PROTEIN"/>
    <property type="match status" value="1"/>
</dbReference>
<gene>
    <name evidence="3" type="ORF">ACFFGT_00185</name>
</gene>
<accession>A0ABV6KYN5</accession>
<organism evidence="3 4">
    <name type="scientific">Mucilaginibacter angelicae</name>
    <dbReference type="NCBI Taxonomy" id="869718"/>
    <lineage>
        <taxon>Bacteria</taxon>
        <taxon>Pseudomonadati</taxon>
        <taxon>Bacteroidota</taxon>
        <taxon>Sphingobacteriia</taxon>
        <taxon>Sphingobacteriales</taxon>
        <taxon>Sphingobacteriaceae</taxon>
        <taxon>Mucilaginibacter</taxon>
    </lineage>
</organism>
<keyword evidence="1" id="KW-0732">Signal</keyword>
<reference evidence="3 4" key="1">
    <citation type="submission" date="2024-09" db="EMBL/GenBank/DDBJ databases">
        <authorList>
            <person name="Sun Q."/>
            <person name="Mori K."/>
        </authorList>
    </citation>
    <scope>NUCLEOTIDE SEQUENCE [LARGE SCALE GENOMIC DNA]</scope>
    <source>
        <strain evidence="3 4">NCAIM B.02415</strain>
    </source>
</reference>
<protein>
    <submittedName>
        <fullName evidence="3">Alpha/beta fold hydrolase</fullName>
    </submittedName>
</protein>
<feature type="signal peptide" evidence="1">
    <location>
        <begin position="1"/>
        <end position="26"/>
    </location>
</feature>
<dbReference type="PROSITE" id="PS51257">
    <property type="entry name" value="PROKAR_LIPOPROTEIN"/>
    <property type="match status" value="1"/>
</dbReference>
<dbReference type="InterPro" id="IPR029058">
    <property type="entry name" value="AB_hydrolase_fold"/>
</dbReference>
<dbReference type="PRINTS" id="PR00111">
    <property type="entry name" value="ABHYDROLASE"/>
</dbReference>
<dbReference type="GO" id="GO:0016787">
    <property type="term" value="F:hydrolase activity"/>
    <property type="evidence" value="ECO:0007669"/>
    <property type="project" value="UniProtKB-KW"/>
</dbReference>
<dbReference type="Gene3D" id="3.40.50.1820">
    <property type="entry name" value="alpha/beta hydrolase"/>
    <property type="match status" value="1"/>
</dbReference>